<sequence length="114" mass="13105">MWRISTVRMKLSSGANPASAGGEEEFSKSIAGGTLSLILLFLLPCLWHSPFPSLLCFPNSSVFLGFRAFNPGKILQPLRFCSFSRNPGWQRMKLRGWQLWWKRRRSVTWSSQRN</sequence>
<evidence type="ECO:0000313" key="1">
    <source>
        <dbReference type="EMBL" id="KAK2081565.1"/>
    </source>
</evidence>
<proteinExistence type="predicted"/>
<reference evidence="1 2" key="1">
    <citation type="submission" date="2023-05" db="EMBL/GenBank/DDBJ databases">
        <title>B98-5 Cell Line De Novo Hybrid Assembly: An Optical Mapping Approach.</title>
        <authorList>
            <person name="Kananen K."/>
            <person name="Auerbach J.A."/>
            <person name="Kautto E."/>
            <person name="Blachly J.S."/>
        </authorList>
    </citation>
    <scope>NUCLEOTIDE SEQUENCE [LARGE SCALE GENOMIC DNA]</scope>
    <source>
        <strain evidence="1">B95-8</strain>
        <tissue evidence="1">Cell line</tissue>
    </source>
</reference>
<comment type="caution">
    <text evidence="1">The sequence shown here is derived from an EMBL/GenBank/DDBJ whole genome shotgun (WGS) entry which is preliminary data.</text>
</comment>
<gene>
    <name evidence="1" type="ORF">P7K49_039542</name>
</gene>
<name>A0ABQ9TAJ8_SAGOE</name>
<dbReference type="Proteomes" id="UP001266305">
    <property type="component" value="Unassembled WGS sequence"/>
</dbReference>
<keyword evidence="2" id="KW-1185">Reference proteome</keyword>
<accession>A0ABQ9TAJ8</accession>
<organism evidence="1 2">
    <name type="scientific">Saguinus oedipus</name>
    <name type="common">Cotton-top tamarin</name>
    <name type="synonym">Oedipomidas oedipus</name>
    <dbReference type="NCBI Taxonomy" id="9490"/>
    <lineage>
        <taxon>Eukaryota</taxon>
        <taxon>Metazoa</taxon>
        <taxon>Chordata</taxon>
        <taxon>Craniata</taxon>
        <taxon>Vertebrata</taxon>
        <taxon>Euteleostomi</taxon>
        <taxon>Mammalia</taxon>
        <taxon>Eutheria</taxon>
        <taxon>Euarchontoglires</taxon>
        <taxon>Primates</taxon>
        <taxon>Haplorrhini</taxon>
        <taxon>Platyrrhini</taxon>
        <taxon>Cebidae</taxon>
        <taxon>Callitrichinae</taxon>
        <taxon>Saguinus</taxon>
    </lineage>
</organism>
<dbReference type="EMBL" id="JASSZA010000200">
    <property type="protein sequence ID" value="KAK2081565.1"/>
    <property type="molecule type" value="Genomic_DNA"/>
</dbReference>
<protein>
    <submittedName>
        <fullName evidence="1">Uncharacterized protein</fullName>
    </submittedName>
</protein>
<evidence type="ECO:0000313" key="2">
    <source>
        <dbReference type="Proteomes" id="UP001266305"/>
    </source>
</evidence>